<feature type="region of interest" description="Disordered" evidence="11">
    <location>
        <begin position="64"/>
        <end position="104"/>
    </location>
</feature>
<evidence type="ECO:0000256" key="9">
    <source>
        <dbReference type="ARBA" id="ARBA00023180"/>
    </source>
</evidence>
<evidence type="ECO:0000256" key="4">
    <source>
        <dbReference type="ARBA" id="ARBA00022692"/>
    </source>
</evidence>
<keyword evidence="5" id="KW-0053">Apoptosis</keyword>
<protein>
    <submittedName>
        <fullName evidence="13">Transmembrane protein 214-B-like</fullName>
    </submittedName>
</protein>
<evidence type="ECO:0000256" key="7">
    <source>
        <dbReference type="ARBA" id="ARBA00022989"/>
    </source>
</evidence>
<evidence type="ECO:0000256" key="5">
    <source>
        <dbReference type="ARBA" id="ARBA00022703"/>
    </source>
</evidence>
<name>A0AAJ7T5J5_PETMA</name>
<keyword evidence="7" id="KW-1133">Transmembrane helix</keyword>
<comment type="subunit">
    <text evidence="3">Constitutively interacts with CASP4; required for the localization of procaspase 4 to the ER.</text>
</comment>
<gene>
    <name evidence="13" type="primary">LOC116942560</name>
</gene>
<evidence type="ECO:0000256" key="3">
    <source>
        <dbReference type="ARBA" id="ARBA00011720"/>
    </source>
</evidence>
<evidence type="ECO:0000256" key="11">
    <source>
        <dbReference type="SAM" id="MobiDB-lite"/>
    </source>
</evidence>
<comment type="subcellular location">
    <subcellularLocation>
        <location evidence="1">Endoplasmic reticulum membrane</location>
        <topology evidence="1">Multi-pass membrane protein</topology>
    </subcellularLocation>
</comment>
<evidence type="ECO:0000256" key="6">
    <source>
        <dbReference type="ARBA" id="ARBA00022824"/>
    </source>
</evidence>
<evidence type="ECO:0000313" key="12">
    <source>
        <dbReference type="Proteomes" id="UP001318040"/>
    </source>
</evidence>
<reference evidence="13" key="1">
    <citation type="submission" date="2025-08" db="UniProtKB">
        <authorList>
            <consortium name="RefSeq"/>
        </authorList>
    </citation>
    <scope>IDENTIFICATION</scope>
    <source>
        <tissue evidence="13">Sperm</tissue>
    </source>
</reference>
<feature type="compositionally biased region" description="Gly residues" evidence="11">
    <location>
        <begin position="1"/>
        <end position="20"/>
    </location>
</feature>
<keyword evidence="4" id="KW-0812">Transmembrane</keyword>
<evidence type="ECO:0000313" key="13">
    <source>
        <dbReference type="RefSeq" id="XP_032810512.1"/>
    </source>
</evidence>
<dbReference type="GO" id="GO:0005789">
    <property type="term" value="C:endoplasmic reticulum membrane"/>
    <property type="evidence" value="ECO:0007669"/>
    <property type="project" value="UniProtKB-SubCell"/>
</dbReference>
<keyword evidence="8" id="KW-0472">Membrane</keyword>
<keyword evidence="12" id="KW-1185">Reference proteome</keyword>
<dbReference type="Pfam" id="PF10151">
    <property type="entry name" value="TMEM214"/>
    <property type="match status" value="1"/>
</dbReference>
<dbReference type="InterPro" id="IPR019308">
    <property type="entry name" value="TMEM214"/>
</dbReference>
<keyword evidence="9" id="KW-0325">Glycoprotein</keyword>
<dbReference type="PANTHER" id="PTHR13448:SF0">
    <property type="entry name" value="TRANSMEMBRANE PROTEIN 214"/>
    <property type="match status" value="1"/>
</dbReference>
<proteinExistence type="inferred from homology"/>
<dbReference type="KEGG" id="pmrn:116942560"/>
<sequence length="647" mass="69873">MASGGGEIVVGGGGGGGGGKWEVVKGKKSNGVRGKPSRPVAVTLGPMMGPIKTSETMFELAFDREKKSAKEQPLQQPPPQQQNIKKASAKQSKKANGDASSSGGRFATLEDALKALDLKDMKTQLDKSQAMFMEEPTVWVKDIAGYLNLKLQAPESDPALSRYPHDYPLCLAKRELRAVVLGLLQRCGRGGHCTLLQYSLAMMLRESDKPSGESVHGYRLCVQFVLSEYPDVVEVHMTENLKLLNASVNKTNKCLSLLWALNQSGEHDLAVGLRVWVEAFLPLIEMKPYSAYVISSLHHLLHAHGNLSRGFGIVTLEQFLSLLELAFASPSTALAPGPQKQLQVVYPRLKELVLRGCPDAAPPRALPVLLARLAATARGSAQARELLGCLVEGLASGDAEALAVWRGLYADRLAPSSLLLQHLLKNWSSVSGKVSQQELRQSVLVFAEANKQMALQSRRREGLKESTAACAGLLEKMKAKAVPWRRYVMAGVFLLCCFLAQDVWRSGSMQDSTSARLLRETGIAEAARRGWAVATLYSAWGYSWLQESVPPLWARACGALGPWAARAWDAAAGAGALLWARGVEPAVAWTAEGLHAGLKTVRAELPALLEEVARRTQEVAAHVHQRYLLPVLHALSGSGGAVVSAAE</sequence>
<evidence type="ECO:0000256" key="2">
    <source>
        <dbReference type="ARBA" id="ARBA00007984"/>
    </source>
</evidence>
<evidence type="ECO:0000256" key="10">
    <source>
        <dbReference type="ARBA" id="ARBA00024938"/>
    </source>
</evidence>
<dbReference type="Proteomes" id="UP001318040">
    <property type="component" value="Chromosome 15"/>
</dbReference>
<keyword evidence="6" id="KW-0256">Endoplasmic reticulum</keyword>
<accession>A0AAJ7T5J5</accession>
<dbReference type="GO" id="GO:0006915">
    <property type="term" value="P:apoptotic process"/>
    <property type="evidence" value="ECO:0007669"/>
    <property type="project" value="UniProtKB-KW"/>
</dbReference>
<feature type="region of interest" description="Disordered" evidence="11">
    <location>
        <begin position="1"/>
        <end position="49"/>
    </location>
</feature>
<dbReference type="AlphaFoldDB" id="A0AAJ7T5J5"/>
<dbReference type="RefSeq" id="XP_032810512.1">
    <property type="nucleotide sequence ID" value="XM_032954621.1"/>
</dbReference>
<evidence type="ECO:0000256" key="1">
    <source>
        <dbReference type="ARBA" id="ARBA00004477"/>
    </source>
</evidence>
<dbReference type="GO" id="GO:0005794">
    <property type="term" value="C:Golgi apparatus"/>
    <property type="evidence" value="ECO:0007669"/>
    <property type="project" value="TreeGrafter"/>
</dbReference>
<dbReference type="PANTHER" id="PTHR13448">
    <property type="entry name" value="TRANSMEMBRANE PROTEIN 214"/>
    <property type="match status" value="1"/>
</dbReference>
<evidence type="ECO:0000256" key="8">
    <source>
        <dbReference type="ARBA" id="ARBA00023136"/>
    </source>
</evidence>
<comment type="function">
    <text evidence="10">Critical mediator, in cooperation with CASP4, of endoplasmic reticulum-stress induced apoptosis. Required or the activation of CASP4 following endoplasmic reticulum stress.</text>
</comment>
<organism evidence="12 13">
    <name type="scientific">Petromyzon marinus</name>
    <name type="common">Sea lamprey</name>
    <dbReference type="NCBI Taxonomy" id="7757"/>
    <lineage>
        <taxon>Eukaryota</taxon>
        <taxon>Metazoa</taxon>
        <taxon>Chordata</taxon>
        <taxon>Craniata</taxon>
        <taxon>Vertebrata</taxon>
        <taxon>Cyclostomata</taxon>
        <taxon>Hyperoartia</taxon>
        <taxon>Petromyzontiformes</taxon>
        <taxon>Petromyzontidae</taxon>
        <taxon>Petromyzon</taxon>
    </lineage>
</organism>
<comment type="similarity">
    <text evidence="2">Belongs to the TMEM214 family.</text>
</comment>